<dbReference type="Pfam" id="PF00017">
    <property type="entry name" value="SH2"/>
    <property type="match status" value="1"/>
</dbReference>
<keyword evidence="2 9" id="KW-0808">Transferase</keyword>
<keyword evidence="6 9" id="KW-0829">Tyrosine-protein kinase</keyword>
<accession>A0A1W0WMS4</accession>
<feature type="chain" id="PRO_5010717135" description="Tyrosine-protein kinase" evidence="10">
    <location>
        <begin position="25"/>
        <end position="976"/>
    </location>
</feature>
<organism evidence="14 15">
    <name type="scientific">Hypsibius exemplaris</name>
    <name type="common">Freshwater tardigrade</name>
    <dbReference type="NCBI Taxonomy" id="2072580"/>
    <lineage>
        <taxon>Eukaryota</taxon>
        <taxon>Metazoa</taxon>
        <taxon>Ecdysozoa</taxon>
        <taxon>Tardigrada</taxon>
        <taxon>Eutardigrada</taxon>
        <taxon>Parachela</taxon>
        <taxon>Hypsibioidea</taxon>
        <taxon>Hypsibiidae</taxon>
        <taxon>Hypsibius</taxon>
    </lineage>
</organism>
<comment type="caution">
    <text evidence="14">The sequence shown here is derived from an EMBL/GenBank/DDBJ whole genome shotgun (WGS) entry which is preliminary data.</text>
</comment>
<dbReference type="PROSITE" id="PS50011">
    <property type="entry name" value="PROTEIN_KINASE_DOM"/>
    <property type="match status" value="1"/>
</dbReference>
<dbReference type="PRINTS" id="PR00109">
    <property type="entry name" value="TYRKINASE"/>
</dbReference>
<evidence type="ECO:0000313" key="15">
    <source>
        <dbReference type="Proteomes" id="UP000192578"/>
    </source>
</evidence>
<dbReference type="InterPro" id="IPR011009">
    <property type="entry name" value="Kinase-like_dom_sf"/>
</dbReference>
<sequence length="976" mass="109356">MEAHVMKSLMPILAVLVKVGAKAATHLNRNDDMGWTLAQIDAWINSALGNAFPQQLLDIKTLLDDAVTRLEKAITRLESTVRLVALDQAVLADYRPVQQRVTETTARLHPWLQDPTNRQKRKDFLEAYKCHDVEGALIWLEKRVAIGDCFGRLTDTVAAKCGKDWRQFQLWERDVYVLLFQACSAVLAFEWARSDGQLAPAAAENLDDLLTSPSGALTEKVGKLTKCVDGILEALEETRLRVKSHFLFTCVDATHKQPSSVATVATVDGICSVVTVDGLCSELTAKVTAYFEAPGTADRLPSNRDLAVRLRADYPQFEWSVIIVAPSSEEAEVRFSNCKTFNGSSWLQTISVETSDRPFTAIRKEGRIMSRGDRWGGLRFGELRGSFMRKRTLQPSVSLRFLIMWTETKNLAAGKCYRNSALFDELLRTVDATDGRIVAPNAMFFRDVAGLAVDSIRLRLQFCYEFFDTQWTYVDESGVEDAIGADEVTYPLRHKSPGRLMLLWPSDCILNIAESSTFYVALSDHIAKPDDGFLTVKAGNQLAVLNDRIESEWWFARLKGSRKIGKILSRSVRKLPRNDAETWYYGQISRSDAEQKLLHPSNLPGAFLVREVNRAESRRELCLSVRLAAEVKHHPIDQLDDGHYFLVDQTGPAAATLAEMIEQYRACGNDLSVHLKEPCTRTEIAAAAIDHWEIAGDSVKTQRKLFTGQVSEVSRGTWNKNTLVAIKTSRSGMSSPDALLPEAAIIKKLNHPNVVQLYGVCTLNQPAAIIMELILEGSLFDFLGTTLHKLQASELIIMAAQIASGMAYLENLNWAHLNLMARNILVAPVRVCKISDFGNSCPIRPGEEVTRSSVLKVPVRWSPPEAQHGRFSLKSDVWSFGVVLFELFTHGQPPYVDIPSANNGEVWKWIQAGNRLARPADCPVMLYELMLVCWNENAVRRPTFKSLYHQLRDHSTFLPTQTDRRTDKRMDGRTDG</sequence>
<evidence type="ECO:0000256" key="3">
    <source>
        <dbReference type="ARBA" id="ARBA00022741"/>
    </source>
</evidence>
<dbReference type="Gene3D" id="3.30.200.20">
    <property type="entry name" value="Phosphorylase Kinase, domain 1"/>
    <property type="match status" value="1"/>
</dbReference>
<dbReference type="Gene3D" id="2.30.30.40">
    <property type="entry name" value="SH3 Domains"/>
    <property type="match status" value="1"/>
</dbReference>
<feature type="domain" description="SH2" evidence="11">
    <location>
        <begin position="583"/>
        <end position="679"/>
    </location>
</feature>
<dbReference type="SUPFAM" id="SSF50044">
    <property type="entry name" value="SH3-domain"/>
    <property type="match status" value="1"/>
</dbReference>
<evidence type="ECO:0000256" key="10">
    <source>
        <dbReference type="SAM" id="SignalP"/>
    </source>
</evidence>
<dbReference type="PROSITE" id="PS50002">
    <property type="entry name" value="SH3"/>
    <property type="match status" value="1"/>
</dbReference>
<dbReference type="InterPro" id="IPR000980">
    <property type="entry name" value="SH2"/>
</dbReference>
<dbReference type="GO" id="GO:0005524">
    <property type="term" value="F:ATP binding"/>
    <property type="evidence" value="ECO:0007669"/>
    <property type="project" value="UniProtKB-KW"/>
</dbReference>
<keyword evidence="7" id="KW-0727">SH2 domain</keyword>
<dbReference type="InterPro" id="IPR001245">
    <property type="entry name" value="Ser-Thr/Tyr_kinase_cat_dom"/>
</dbReference>
<dbReference type="AlphaFoldDB" id="A0A1W0WMS4"/>
<keyword evidence="4 9" id="KW-0418">Kinase</keyword>
<comment type="catalytic activity">
    <reaction evidence="9">
        <text>L-tyrosyl-[protein] + ATP = O-phospho-L-tyrosyl-[protein] + ADP + H(+)</text>
        <dbReference type="Rhea" id="RHEA:10596"/>
        <dbReference type="Rhea" id="RHEA-COMP:10136"/>
        <dbReference type="Rhea" id="RHEA-COMP:20101"/>
        <dbReference type="ChEBI" id="CHEBI:15378"/>
        <dbReference type="ChEBI" id="CHEBI:30616"/>
        <dbReference type="ChEBI" id="CHEBI:46858"/>
        <dbReference type="ChEBI" id="CHEBI:61978"/>
        <dbReference type="ChEBI" id="CHEBI:456216"/>
        <dbReference type="EC" id="2.7.10.2"/>
    </reaction>
</comment>
<keyword evidence="1 8" id="KW-0728">SH3 domain</keyword>
<dbReference type="InterPro" id="IPR050198">
    <property type="entry name" value="Non-receptor_tyrosine_kinases"/>
</dbReference>
<dbReference type="Pfam" id="PF07714">
    <property type="entry name" value="PK_Tyr_Ser-Thr"/>
    <property type="match status" value="1"/>
</dbReference>
<evidence type="ECO:0000256" key="7">
    <source>
        <dbReference type="PROSITE-ProRule" id="PRU00191"/>
    </source>
</evidence>
<keyword evidence="10" id="KW-0732">Signal</keyword>
<evidence type="ECO:0000259" key="11">
    <source>
        <dbReference type="PROSITE" id="PS50001"/>
    </source>
</evidence>
<feature type="domain" description="Protein kinase" evidence="13">
    <location>
        <begin position="699"/>
        <end position="957"/>
    </location>
</feature>
<dbReference type="Gene3D" id="3.30.505.10">
    <property type="entry name" value="SH2 domain"/>
    <property type="match status" value="1"/>
</dbReference>
<dbReference type="InterPro" id="IPR001452">
    <property type="entry name" value="SH3_domain"/>
</dbReference>
<evidence type="ECO:0000256" key="2">
    <source>
        <dbReference type="ARBA" id="ARBA00022679"/>
    </source>
</evidence>
<dbReference type="SUPFAM" id="SSF56112">
    <property type="entry name" value="Protein kinase-like (PK-like)"/>
    <property type="match status" value="1"/>
</dbReference>
<dbReference type="SUPFAM" id="SSF55550">
    <property type="entry name" value="SH2 domain"/>
    <property type="match status" value="1"/>
</dbReference>
<dbReference type="InterPro" id="IPR000719">
    <property type="entry name" value="Prot_kinase_dom"/>
</dbReference>
<evidence type="ECO:0000256" key="5">
    <source>
        <dbReference type="ARBA" id="ARBA00022840"/>
    </source>
</evidence>
<dbReference type="GO" id="GO:0004715">
    <property type="term" value="F:non-membrane spanning protein tyrosine kinase activity"/>
    <property type="evidence" value="ECO:0007669"/>
    <property type="project" value="UniProtKB-EC"/>
</dbReference>
<dbReference type="PROSITE" id="PS50001">
    <property type="entry name" value="SH2"/>
    <property type="match status" value="1"/>
</dbReference>
<evidence type="ECO:0000313" key="14">
    <source>
        <dbReference type="EMBL" id="OQV16457.1"/>
    </source>
</evidence>
<dbReference type="OrthoDB" id="28230at2759"/>
<dbReference type="Gene3D" id="1.10.510.10">
    <property type="entry name" value="Transferase(Phosphotransferase) domain 1"/>
    <property type="match status" value="1"/>
</dbReference>
<comment type="similarity">
    <text evidence="9">Belongs to the protein kinase superfamily. Tyr protein kinase family.</text>
</comment>
<dbReference type="SMART" id="SM00252">
    <property type="entry name" value="SH2"/>
    <property type="match status" value="1"/>
</dbReference>
<feature type="signal peptide" evidence="10">
    <location>
        <begin position="1"/>
        <end position="24"/>
    </location>
</feature>
<keyword evidence="5 9" id="KW-0067">ATP-binding</keyword>
<protein>
    <recommendedName>
        <fullName evidence="9">Tyrosine-protein kinase</fullName>
        <ecNumber evidence="9">2.7.10.2</ecNumber>
    </recommendedName>
</protein>
<evidence type="ECO:0000256" key="9">
    <source>
        <dbReference type="RuleBase" id="RU362096"/>
    </source>
</evidence>
<dbReference type="EMBL" id="MTYJ01000074">
    <property type="protein sequence ID" value="OQV16457.1"/>
    <property type="molecule type" value="Genomic_DNA"/>
</dbReference>
<dbReference type="InterPro" id="IPR036028">
    <property type="entry name" value="SH3-like_dom_sf"/>
</dbReference>
<evidence type="ECO:0000259" key="12">
    <source>
        <dbReference type="PROSITE" id="PS50002"/>
    </source>
</evidence>
<keyword evidence="15" id="KW-1185">Reference proteome</keyword>
<dbReference type="InterPro" id="IPR036860">
    <property type="entry name" value="SH2_dom_sf"/>
</dbReference>
<evidence type="ECO:0000256" key="6">
    <source>
        <dbReference type="ARBA" id="ARBA00023137"/>
    </source>
</evidence>
<evidence type="ECO:0000256" key="1">
    <source>
        <dbReference type="ARBA" id="ARBA00022443"/>
    </source>
</evidence>
<proteinExistence type="inferred from homology"/>
<gene>
    <name evidence="14" type="ORF">BV898_09447</name>
</gene>
<evidence type="ECO:0000256" key="8">
    <source>
        <dbReference type="PROSITE-ProRule" id="PRU00192"/>
    </source>
</evidence>
<keyword evidence="3 9" id="KW-0547">Nucleotide-binding</keyword>
<reference evidence="15" key="1">
    <citation type="submission" date="2017-01" db="EMBL/GenBank/DDBJ databases">
        <title>Comparative genomics of anhydrobiosis in the tardigrade Hypsibius dujardini.</title>
        <authorList>
            <person name="Yoshida Y."/>
            <person name="Koutsovoulos G."/>
            <person name="Laetsch D."/>
            <person name="Stevens L."/>
            <person name="Kumar S."/>
            <person name="Horikawa D."/>
            <person name="Ishino K."/>
            <person name="Komine S."/>
            <person name="Tomita M."/>
            <person name="Blaxter M."/>
            <person name="Arakawa K."/>
        </authorList>
    </citation>
    <scope>NUCLEOTIDE SEQUENCE [LARGE SCALE GENOMIC DNA]</scope>
    <source>
        <strain evidence="15">Z151</strain>
    </source>
</reference>
<dbReference type="PANTHER" id="PTHR24418">
    <property type="entry name" value="TYROSINE-PROTEIN KINASE"/>
    <property type="match status" value="1"/>
</dbReference>
<evidence type="ECO:0000259" key="13">
    <source>
        <dbReference type="PROSITE" id="PS50011"/>
    </source>
</evidence>
<feature type="domain" description="SH3" evidence="12">
    <location>
        <begin position="514"/>
        <end position="577"/>
    </location>
</feature>
<dbReference type="Proteomes" id="UP000192578">
    <property type="component" value="Unassembled WGS sequence"/>
</dbReference>
<name>A0A1W0WMS4_HYPEX</name>
<dbReference type="EC" id="2.7.10.2" evidence="9"/>
<evidence type="ECO:0000256" key="4">
    <source>
        <dbReference type="ARBA" id="ARBA00022777"/>
    </source>
</evidence>